<dbReference type="AlphaFoldDB" id="A0A1S4C6S4"/>
<dbReference type="RefSeq" id="XP_016496776.1">
    <property type="nucleotide sequence ID" value="XM_016641290.1"/>
</dbReference>
<gene>
    <name evidence="3" type="primary">LOC107815669</name>
</gene>
<evidence type="ECO:0000313" key="3">
    <source>
        <dbReference type="RefSeq" id="XP_016496776.1"/>
    </source>
</evidence>
<sequence length="204" mass="22760">MQMGGGSKGDPNTPVRLEADSHNYYSLRPRKRKEIFSSGADKYSLRPRKIKHRFSMGADDEEKDEYEGLKFNKTLGQRAETKNYKPKVVLEDNLVKTFSPETPKCATERVREELLGDEEPLERSCKRALGFDSGNIEKDDLVAEAVNSPVYAIQTADSFPCSQTFSGDPSSSKKLGPSSVPSKILRAKLFPYFFAVNPANVVSL</sequence>
<dbReference type="RefSeq" id="XP_016496776.1">
    <property type="nucleotide sequence ID" value="XM_016641290.2"/>
</dbReference>
<organism evidence="2 3">
    <name type="scientific">Nicotiana tabacum</name>
    <name type="common">Common tobacco</name>
    <dbReference type="NCBI Taxonomy" id="4097"/>
    <lineage>
        <taxon>Eukaryota</taxon>
        <taxon>Viridiplantae</taxon>
        <taxon>Streptophyta</taxon>
        <taxon>Embryophyta</taxon>
        <taxon>Tracheophyta</taxon>
        <taxon>Spermatophyta</taxon>
        <taxon>Magnoliopsida</taxon>
        <taxon>eudicotyledons</taxon>
        <taxon>Gunneridae</taxon>
        <taxon>Pentapetalae</taxon>
        <taxon>asterids</taxon>
        <taxon>lamiids</taxon>
        <taxon>Solanales</taxon>
        <taxon>Solanaceae</taxon>
        <taxon>Nicotianoideae</taxon>
        <taxon>Nicotianeae</taxon>
        <taxon>Nicotiana</taxon>
    </lineage>
</organism>
<evidence type="ECO:0000256" key="1">
    <source>
        <dbReference type="SAM" id="MobiDB-lite"/>
    </source>
</evidence>
<reference evidence="3" key="2">
    <citation type="submission" date="2025-08" db="UniProtKB">
        <authorList>
            <consortium name="RefSeq"/>
        </authorList>
    </citation>
    <scope>IDENTIFICATION</scope>
    <source>
        <tissue evidence="3">Leaf</tissue>
    </source>
</reference>
<dbReference type="OrthoDB" id="10272092at2759"/>
<proteinExistence type="predicted"/>
<protein>
    <submittedName>
        <fullName evidence="3">Uncharacterized protein LOC107815669</fullName>
    </submittedName>
</protein>
<evidence type="ECO:0000313" key="2">
    <source>
        <dbReference type="Proteomes" id="UP000790787"/>
    </source>
</evidence>
<keyword evidence="2" id="KW-1185">Reference proteome</keyword>
<dbReference type="KEGG" id="nta:107815669"/>
<dbReference type="GeneID" id="107815669"/>
<reference evidence="2" key="1">
    <citation type="journal article" date="2014" name="Nat. Commun.">
        <title>The tobacco genome sequence and its comparison with those of tomato and potato.</title>
        <authorList>
            <person name="Sierro N."/>
            <person name="Battey J.N."/>
            <person name="Ouadi S."/>
            <person name="Bakaher N."/>
            <person name="Bovet L."/>
            <person name="Willig A."/>
            <person name="Goepfert S."/>
            <person name="Peitsch M.C."/>
            <person name="Ivanov N.V."/>
        </authorList>
    </citation>
    <scope>NUCLEOTIDE SEQUENCE [LARGE SCALE GENOMIC DNA]</scope>
</reference>
<dbReference type="Proteomes" id="UP000790787">
    <property type="component" value="Chromosome 13"/>
</dbReference>
<feature type="region of interest" description="Disordered" evidence="1">
    <location>
        <begin position="1"/>
        <end position="24"/>
    </location>
</feature>
<accession>A0A1S4C6S4</accession>
<dbReference type="PaxDb" id="4097-A0A1S4C6S4"/>
<name>A0A1S4C6S4_TOBAC</name>